<dbReference type="Proteomes" id="UP000016480">
    <property type="component" value="Unassembled WGS sequence"/>
</dbReference>
<sequence>MSGFKLGVICDQGIDASFAFVPTNRTNLRI</sequence>
<evidence type="ECO:0000313" key="1">
    <source>
        <dbReference type="EMBL" id="KAF7781226.1"/>
    </source>
</evidence>
<reference evidence="1 2" key="1">
    <citation type="journal article" date="2012" name="J. Bacteriol.">
        <title>Genome sequence of the cycloprodigiosin-producing bacterial strain Pseudoalteromonas rubra ATCC 29570(T).</title>
        <authorList>
            <person name="Xie B.B."/>
            <person name="Shu Y.L."/>
            <person name="Qin Q.L."/>
            <person name="Rong J.C."/>
            <person name="Zhang X.Y."/>
            <person name="Chen X.L."/>
            <person name="Zhou B.C."/>
            <person name="Zhang Y.Z."/>
        </authorList>
    </citation>
    <scope>NUCLEOTIDE SEQUENCE [LARGE SCALE GENOMIC DNA]</scope>
    <source>
        <strain evidence="1 2">DSM 6842</strain>
    </source>
</reference>
<gene>
    <name evidence="1" type="ORF">PRUB_b6003</name>
</gene>
<proteinExistence type="predicted"/>
<accession>A0A8T0BZM5</accession>
<dbReference type="AlphaFoldDB" id="A0A8T0BZM5"/>
<evidence type="ECO:0000313" key="2">
    <source>
        <dbReference type="Proteomes" id="UP000016480"/>
    </source>
</evidence>
<name>A0A8T0BZM5_9GAMM</name>
<protein>
    <submittedName>
        <fullName evidence="1">Uncharacterized protein</fullName>
    </submittedName>
</protein>
<dbReference type="EMBL" id="AHCD03000044">
    <property type="protein sequence ID" value="KAF7781226.1"/>
    <property type="molecule type" value="Genomic_DNA"/>
</dbReference>
<comment type="caution">
    <text evidence="1">The sequence shown here is derived from an EMBL/GenBank/DDBJ whole genome shotgun (WGS) entry which is preliminary data.</text>
</comment>
<organism evidence="1 2">
    <name type="scientific">Pseudoalteromonas rubra</name>
    <dbReference type="NCBI Taxonomy" id="43658"/>
    <lineage>
        <taxon>Bacteria</taxon>
        <taxon>Pseudomonadati</taxon>
        <taxon>Pseudomonadota</taxon>
        <taxon>Gammaproteobacteria</taxon>
        <taxon>Alteromonadales</taxon>
        <taxon>Pseudoalteromonadaceae</taxon>
        <taxon>Pseudoalteromonas</taxon>
    </lineage>
</organism>